<accession>A0A3S5C0A0</accession>
<dbReference type="AlphaFoldDB" id="A0A3S5C0A0"/>
<gene>
    <name evidence="1" type="ORF">PXEA_LOCUS20578</name>
</gene>
<reference evidence="1" key="1">
    <citation type="submission" date="2018-11" db="EMBL/GenBank/DDBJ databases">
        <authorList>
            <consortium name="Pathogen Informatics"/>
        </authorList>
    </citation>
    <scope>NUCLEOTIDE SEQUENCE</scope>
</reference>
<keyword evidence="2" id="KW-1185">Reference proteome</keyword>
<evidence type="ECO:0000313" key="2">
    <source>
        <dbReference type="Proteomes" id="UP000784294"/>
    </source>
</evidence>
<dbReference type="EMBL" id="CAAALY010085171">
    <property type="protein sequence ID" value="VEL27138.1"/>
    <property type="molecule type" value="Genomic_DNA"/>
</dbReference>
<protein>
    <submittedName>
        <fullName evidence="1">Uncharacterized protein</fullName>
    </submittedName>
</protein>
<dbReference type="Proteomes" id="UP000784294">
    <property type="component" value="Unassembled WGS sequence"/>
</dbReference>
<organism evidence="1 2">
    <name type="scientific">Protopolystoma xenopodis</name>
    <dbReference type="NCBI Taxonomy" id="117903"/>
    <lineage>
        <taxon>Eukaryota</taxon>
        <taxon>Metazoa</taxon>
        <taxon>Spiralia</taxon>
        <taxon>Lophotrochozoa</taxon>
        <taxon>Platyhelminthes</taxon>
        <taxon>Monogenea</taxon>
        <taxon>Polyopisthocotylea</taxon>
        <taxon>Polystomatidea</taxon>
        <taxon>Polystomatidae</taxon>
        <taxon>Protopolystoma</taxon>
    </lineage>
</organism>
<comment type="caution">
    <text evidence="1">The sequence shown here is derived from an EMBL/GenBank/DDBJ whole genome shotgun (WGS) entry which is preliminary data.</text>
</comment>
<proteinExistence type="predicted"/>
<evidence type="ECO:0000313" key="1">
    <source>
        <dbReference type="EMBL" id="VEL27138.1"/>
    </source>
</evidence>
<sequence length="88" mass="9184">MKGGSSCIWLVVRETTTSALSNVPTSLASPMPPGPKDQLLLFPYGQLASRPAATVFFDASFVPTNASAVFTCPSSATTNSDQLTSCIQ</sequence>
<name>A0A3S5C0A0_9PLAT</name>